<comment type="caution">
    <text evidence="5">The sequence shown here is derived from an EMBL/GenBank/DDBJ whole genome shotgun (WGS) entry which is preliminary data.</text>
</comment>
<dbReference type="RefSeq" id="WP_348252006.1">
    <property type="nucleotide sequence ID" value="NZ_JAMPKM010000001.1"/>
</dbReference>
<dbReference type="GO" id="GO:0016787">
    <property type="term" value="F:hydrolase activity"/>
    <property type="evidence" value="ECO:0007669"/>
    <property type="project" value="UniProtKB-KW"/>
</dbReference>
<comment type="similarity">
    <text evidence="1">Belongs to the glycosyl hydrolase 8 (cellulase D) family.</text>
</comment>
<accession>A0ABV0J3Z2</accession>
<dbReference type="PRINTS" id="PR00735">
    <property type="entry name" value="GLHYDRLASE8"/>
</dbReference>
<evidence type="ECO:0000256" key="2">
    <source>
        <dbReference type="ARBA" id="ARBA00022801"/>
    </source>
</evidence>
<dbReference type="Pfam" id="PF01270">
    <property type="entry name" value="Glyco_hydro_8"/>
    <property type="match status" value="1"/>
</dbReference>
<evidence type="ECO:0000313" key="6">
    <source>
        <dbReference type="Proteomes" id="UP001464891"/>
    </source>
</evidence>
<dbReference type="Proteomes" id="UP001464891">
    <property type="component" value="Unassembled WGS sequence"/>
</dbReference>
<proteinExistence type="inferred from homology"/>
<keyword evidence="3" id="KW-0326">Glycosidase</keyword>
<evidence type="ECO:0000256" key="4">
    <source>
        <dbReference type="SAM" id="MobiDB-lite"/>
    </source>
</evidence>
<dbReference type="InterPro" id="IPR008928">
    <property type="entry name" value="6-hairpin_glycosidase_sf"/>
</dbReference>
<keyword evidence="6" id="KW-1185">Reference proteome</keyword>
<protein>
    <submittedName>
        <fullName evidence="5">Glycosyl hydrolase family 8</fullName>
    </submittedName>
</protein>
<keyword evidence="2 5" id="KW-0378">Hydrolase</keyword>
<gene>
    <name evidence="5" type="ORF">NC998_02040</name>
</gene>
<name>A0ABV0J3Z2_9CYAN</name>
<evidence type="ECO:0000313" key="5">
    <source>
        <dbReference type="EMBL" id="MEP0815870.1"/>
    </source>
</evidence>
<dbReference type="InterPro" id="IPR002037">
    <property type="entry name" value="Glyco_hydro_8"/>
</dbReference>
<dbReference type="EMBL" id="JAMPKM010000001">
    <property type="protein sequence ID" value="MEP0815870.1"/>
    <property type="molecule type" value="Genomic_DNA"/>
</dbReference>
<organism evidence="5 6">
    <name type="scientific">Trichocoleus desertorum GB2-A4</name>
    <dbReference type="NCBI Taxonomy" id="2933944"/>
    <lineage>
        <taxon>Bacteria</taxon>
        <taxon>Bacillati</taxon>
        <taxon>Cyanobacteriota</taxon>
        <taxon>Cyanophyceae</taxon>
        <taxon>Leptolyngbyales</taxon>
        <taxon>Trichocoleusaceae</taxon>
        <taxon>Trichocoleus</taxon>
    </lineage>
</organism>
<dbReference type="SUPFAM" id="SSF48208">
    <property type="entry name" value="Six-hairpin glycosidases"/>
    <property type="match status" value="1"/>
</dbReference>
<reference evidence="5 6" key="1">
    <citation type="submission" date="2022-04" db="EMBL/GenBank/DDBJ databases">
        <title>Positive selection, recombination, and allopatry shape intraspecific diversity of widespread and dominant cyanobacteria.</title>
        <authorList>
            <person name="Wei J."/>
            <person name="Shu W."/>
            <person name="Hu C."/>
        </authorList>
    </citation>
    <scope>NUCLEOTIDE SEQUENCE [LARGE SCALE GENOMIC DNA]</scope>
    <source>
        <strain evidence="5 6">GB2-A4</strain>
    </source>
</reference>
<evidence type="ECO:0000256" key="1">
    <source>
        <dbReference type="ARBA" id="ARBA00009209"/>
    </source>
</evidence>
<evidence type="ECO:0000256" key="3">
    <source>
        <dbReference type="ARBA" id="ARBA00023295"/>
    </source>
</evidence>
<dbReference type="InterPro" id="IPR012341">
    <property type="entry name" value="6hp_glycosidase-like_sf"/>
</dbReference>
<dbReference type="Gene3D" id="1.50.10.10">
    <property type="match status" value="1"/>
</dbReference>
<sequence length="453" mass="51000">MRFNFVRLALLPCAGPVEMLRYPKTKRQTGSWSWWRRAAVAVSLSGMMGLLGCSKFSSDVRQSPPATPPATTAPTPSPDPTVISSATAAPTQQLLQQSWTAYRQRFIQADGRVIDREAGDRSTSEGQAYAMLRAVLSDDPSTFAKTLQWSENNLQRQANGKRTDQLWVWKWGRNEQGPNEPARWGAIDPNFASDADVDAITALILASRRWQKPEYLKLAQAKLQDLWRFSTVVAGGQRYLLPGPAAAFQQQTVIQLNPSYFAPYAFRLFAQVDPKHDWLSLVDSSYQALENSATLSAVGLPSDWVAVDTTTGEFQPLPLSGPLKSQYSFDAYRVWWRVAWDAELFDSAPAKAYLQKHLGFLQKQWRSQQKIPATFDLSGAPTVSYEATAQYAMLYPAWRLLDPAIATELWQRKLQPQYRNGFWDNNSAYYVQNLAWLGLLPPDTISPQLLQPR</sequence>
<feature type="region of interest" description="Disordered" evidence="4">
    <location>
        <begin position="58"/>
        <end position="84"/>
    </location>
</feature>